<evidence type="ECO:0000313" key="2">
    <source>
        <dbReference type="EMBL" id="NMF94061.1"/>
    </source>
</evidence>
<dbReference type="Pfam" id="PF13430">
    <property type="entry name" value="DUF4112"/>
    <property type="match status" value="1"/>
</dbReference>
<dbReference type="PANTHER" id="PTHR35519">
    <property type="entry name" value="MEMBRANE PROTEINS"/>
    <property type="match status" value="1"/>
</dbReference>
<comment type="caution">
    <text evidence="2">The sequence shown here is derived from an EMBL/GenBank/DDBJ whole genome shotgun (WGS) entry which is preliminary data.</text>
</comment>
<feature type="transmembrane region" description="Helical" evidence="1">
    <location>
        <begin position="37"/>
        <end position="58"/>
    </location>
</feature>
<dbReference type="InterPro" id="IPR025187">
    <property type="entry name" value="DUF4112"/>
</dbReference>
<feature type="transmembrane region" description="Helical" evidence="1">
    <location>
        <begin position="70"/>
        <end position="91"/>
    </location>
</feature>
<evidence type="ECO:0000313" key="3">
    <source>
        <dbReference type="Proteomes" id="UP000601990"/>
    </source>
</evidence>
<protein>
    <submittedName>
        <fullName evidence="2">DUF4112 domain-containing protein</fullName>
    </submittedName>
</protein>
<feature type="transmembrane region" description="Helical" evidence="1">
    <location>
        <begin position="125"/>
        <end position="148"/>
    </location>
</feature>
<dbReference type="RefSeq" id="WP_169199299.1">
    <property type="nucleotide sequence ID" value="NZ_WTVH02000008.1"/>
</dbReference>
<reference evidence="2" key="1">
    <citation type="submission" date="2019-12" db="EMBL/GenBank/DDBJ databases">
        <title>Comparative genomics gives insights into the taxonomy of the Azoarcus-Aromatoleum group and reveals separate origins of nif in the plant-associated Azoarcus and non-plant-associated Aromatoleum sub-groups.</title>
        <authorList>
            <person name="Lafos M."/>
            <person name="Maluk M."/>
            <person name="Batista M."/>
            <person name="Junghare M."/>
            <person name="Carmona M."/>
            <person name="Faoro H."/>
            <person name="Cruz L.M."/>
            <person name="Battistoni F."/>
            <person name="De Souza E."/>
            <person name="Pedrosa F."/>
            <person name="Chen W.-M."/>
            <person name="Poole P.S."/>
            <person name="Dixon R.A."/>
            <person name="James E.K."/>
        </authorList>
    </citation>
    <scope>NUCLEOTIDE SEQUENCE</scope>
    <source>
        <strain evidence="2">U120</strain>
    </source>
</reference>
<dbReference type="Proteomes" id="UP000601990">
    <property type="component" value="Unassembled WGS sequence"/>
</dbReference>
<name>A0ABX1N478_9RHOO</name>
<dbReference type="EMBL" id="WTVH01000022">
    <property type="protein sequence ID" value="NMF94061.1"/>
    <property type="molecule type" value="Genomic_DNA"/>
</dbReference>
<keyword evidence="1" id="KW-0472">Membrane</keyword>
<sequence>MKARRDAARTREKLRALAWLLDSSIRLPGGFRIGIEALIGLVPFLGDAVGVVLSGYIVREAARLGVPRSVLLRMIGNVAVEGLVGLVPILGDVFDAAWKANQRNVQLLEQHLDDPTASTRSSRRLVALVIVALLVVMLIFATISAFFVKAILAAVGGGG</sequence>
<evidence type="ECO:0000256" key="1">
    <source>
        <dbReference type="SAM" id="Phobius"/>
    </source>
</evidence>
<proteinExistence type="predicted"/>
<dbReference type="PANTHER" id="PTHR35519:SF2">
    <property type="entry name" value="PH DOMAIN PROTEIN"/>
    <property type="match status" value="1"/>
</dbReference>
<organism evidence="2 3">
    <name type="scientific">Aromatoleum buckelii</name>
    <dbReference type="NCBI Taxonomy" id="200254"/>
    <lineage>
        <taxon>Bacteria</taxon>
        <taxon>Pseudomonadati</taxon>
        <taxon>Pseudomonadota</taxon>
        <taxon>Betaproteobacteria</taxon>
        <taxon>Rhodocyclales</taxon>
        <taxon>Rhodocyclaceae</taxon>
        <taxon>Aromatoleum</taxon>
    </lineage>
</organism>
<keyword evidence="1" id="KW-0812">Transmembrane</keyword>
<gene>
    <name evidence="2" type="ORF">GO608_12065</name>
</gene>
<keyword evidence="1" id="KW-1133">Transmembrane helix</keyword>
<keyword evidence="3" id="KW-1185">Reference proteome</keyword>
<accession>A0ABX1N478</accession>